<gene>
    <name evidence="3" type="ORF">C7M84_023854</name>
</gene>
<comment type="similarity">
    <text evidence="1">Belongs to the RCAN family.</text>
</comment>
<dbReference type="GO" id="GO:0005634">
    <property type="term" value="C:nucleus"/>
    <property type="evidence" value="ECO:0007669"/>
    <property type="project" value="TreeGrafter"/>
</dbReference>
<dbReference type="STRING" id="6689.A0A3R7SZG1"/>
<dbReference type="GO" id="GO:0008597">
    <property type="term" value="F:calcium-dependent protein serine/threonine phosphatase regulator activity"/>
    <property type="evidence" value="ECO:0007669"/>
    <property type="project" value="TreeGrafter"/>
</dbReference>
<dbReference type="GO" id="GO:0019722">
    <property type="term" value="P:calcium-mediated signaling"/>
    <property type="evidence" value="ECO:0007669"/>
    <property type="project" value="InterPro"/>
</dbReference>
<dbReference type="GO" id="GO:0005737">
    <property type="term" value="C:cytoplasm"/>
    <property type="evidence" value="ECO:0007669"/>
    <property type="project" value="TreeGrafter"/>
</dbReference>
<dbReference type="PANTHER" id="PTHR10300:SF14">
    <property type="entry name" value="PROTEIN SARAH"/>
    <property type="match status" value="1"/>
</dbReference>
<dbReference type="InterPro" id="IPR006931">
    <property type="entry name" value="Calcipressin"/>
</dbReference>
<evidence type="ECO:0000313" key="4">
    <source>
        <dbReference type="Proteomes" id="UP000283509"/>
    </source>
</evidence>
<evidence type="ECO:0000313" key="3">
    <source>
        <dbReference type="EMBL" id="ROT82953.1"/>
    </source>
</evidence>
<name>A0A3R7SZG1_PENVA</name>
<feature type="region of interest" description="Disordered" evidence="2">
    <location>
        <begin position="19"/>
        <end position="46"/>
    </location>
</feature>
<protein>
    <submittedName>
        <fullName evidence="3">Putative calcipressin-1-like</fullName>
    </submittedName>
</protein>
<dbReference type="Pfam" id="PF04847">
    <property type="entry name" value="Calcipressin"/>
    <property type="match status" value="1"/>
</dbReference>
<comment type="caution">
    <text evidence="3">The sequence shown here is derived from an EMBL/GenBank/DDBJ whole genome shotgun (WGS) entry which is preliminary data.</text>
</comment>
<reference evidence="3 4" key="1">
    <citation type="submission" date="2018-04" db="EMBL/GenBank/DDBJ databases">
        <authorList>
            <person name="Zhang X."/>
            <person name="Yuan J."/>
            <person name="Li F."/>
            <person name="Xiang J."/>
        </authorList>
    </citation>
    <scope>NUCLEOTIDE SEQUENCE [LARGE SCALE GENOMIC DNA]</scope>
    <source>
        <tissue evidence="3">Muscle</tissue>
    </source>
</reference>
<dbReference type="EMBL" id="QCYY01000755">
    <property type="protein sequence ID" value="ROT82953.1"/>
    <property type="molecule type" value="Genomic_DNA"/>
</dbReference>
<sequence>MTEFQGEVIKCYFTQPIVLGSSRDGPHLQPPKREKQFLISPPASPPVGWEPVEEAEPVINYDLIAAVASLAPGESHELHPPMEDKPGIIVHICEEADNPDGPKPQIIQTRRPQSST</sequence>
<evidence type="ECO:0000256" key="2">
    <source>
        <dbReference type="SAM" id="MobiDB-lite"/>
    </source>
</evidence>
<accession>A0A3R7SZG1</accession>
<feature type="region of interest" description="Disordered" evidence="2">
    <location>
        <begin position="94"/>
        <end position="116"/>
    </location>
</feature>
<proteinExistence type="inferred from homology"/>
<reference evidence="3 4" key="2">
    <citation type="submission" date="2019-01" db="EMBL/GenBank/DDBJ databases">
        <title>The decoding of complex shrimp genome reveals the adaptation for benthos swimmer, frequently molting mechanism and breeding impact on genome.</title>
        <authorList>
            <person name="Sun Y."/>
            <person name="Gao Y."/>
            <person name="Yu Y."/>
        </authorList>
    </citation>
    <scope>NUCLEOTIDE SEQUENCE [LARGE SCALE GENOMIC DNA]</scope>
    <source>
        <tissue evidence="3">Muscle</tissue>
    </source>
</reference>
<dbReference type="OrthoDB" id="17212at2759"/>
<dbReference type="AlphaFoldDB" id="A0A3R7SZG1"/>
<evidence type="ECO:0000256" key="1">
    <source>
        <dbReference type="ARBA" id="ARBA00008209"/>
    </source>
</evidence>
<dbReference type="PANTHER" id="PTHR10300">
    <property type="entry name" value="CALCIPRESSIN"/>
    <property type="match status" value="1"/>
</dbReference>
<dbReference type="Proteomes" id="UP000283509">
    <property type="component" value="Unassembled WGS sequence"/>
</dbReference>
<feature type="compositionally biased region" description="Polar residues" evidence="2">
    <location>
        <begin position="106"/>
        <end position="116"/>
    </location>
</feature>
<organism evidence="3 4">
    <name type="scientific">Penaeus vannamei</name>
    <name type="common">Whiteleg shrimp</name>
    <name type="synonym">Litopenaeus vannamei</name>
    <dbReference type="NCBI Taxonomy" id="6689"/>
    <lineage>
        <taxon>Eukaryota</taxon>
        <taxon>Metazoa</taxon>
        <taxon>Ecdysozoa</taxon>
        <taxon>Arthropoda</taxon>
        <taxon>Crustacea</taxon>
        <taxon>Multicrustacea</taxon>
        <taxon>Malacostraca</taxon>
        <taxon>Eumalacostraca</taxon>
        <taxon>Eucarida</taxon>
        <taxon>Decapoda</taxon>
        <taxon>Dendrobranchiata</taxon>
        <taxon>Penaeoidea</taxon>
        <taxon>Penaeidae</taxon>
        <taxon>Penaeus</taxon>
    </lineage>
</organism>
<keyword evidence="4" id="KW-1185">Reference proteome</keyword>